<dbReference type="AlphaFoldDB" id="A0A844G529"/>
<comment type="caution">
    <text evidence="3">The sequence shown here is derived from an EMBL/GenBank/DDBJ whole genome shotgun (WGS) entry which is preliminary data.</text>
</comment>
<keyword evidence="3" id="KW-0808">Transferase</keyword>
<evidence type="ECO:0000259" key="1">
    <source>
        <dbReference type="Pfam" id="PF00534"/>
    </source>
</evidence>
<dbReference type="InterPro" id="IPR050194">
    <property type="entry name" value="Glycosyltransferase_grp1"/>
</dbReference>
<dbReference type="GO" id="GO:0016757">
    <property type="term" value="F:glycosyltransferase activity"/>
    <property type="evidence" value="ECO:0007669"/>
    <property type="project" value="InterPro"/>
</dbReference>
<dbReference type="InterPro" id="IPR001296">
    <property type="entry name" value="Glyco_trans_1"/>
</dbReference>
<dbReference type="PANTHER" id="PTHR45947:SF3">
    <property type="entry name" value="SULFOQUINOVOSYL TRANSFERASE SQD2"/>
    <property type="match status" value="1"/>
</dbReference>
<name>A0A844G529_9BACT</name>
<accession>A0A844G529</accession>
<organism evidence="3 4">
    <name type="scientific">Victivallis lenta</name>
    <dbReference type="NCBI Taxonomy" id="2606640"/>
    <lineage>
        <taxon>Bacteria</taxon>
        <taxon>Pseudomonadati</taxon>
        <taxon>Lentisphaerota</taxon>
        <taxon>Lentisphaeria</taxon>
        <taxon>Victivallales</taxon>
        <taxon>Victivallaceae</taxon>
        <taxon>Victivallis</taxon>
    </lineage>
</organism>
<evidence type="ECO:0000313" key="3">
    <source>
        <dbReference type="EMBL" id="MST97995.1"/>
    </source>
</evidence>
<dbReference type="InterPro" id="IPR028098">
    <property type="entry name" value="Glyco_trans_4-like_N"/>
</dbReference>
<dbReference type="PANTHER" id="PTHR45947">
    <property type="entry name" value="SULFOQUINOVOSYL TRANSFERASE SQD2"/>
    <property type="match status" value="1"/>
</dbReference>
<feature type="domain" description="Glycosyltransferase subfamily 4-like N-terminal" evidence="2">
    <location>
        <begin position="16"/>
        <end position="206"/>
    </location>
</feature>
<dbReference type="RefSeq" id="WP_154419127.1">
    <property type="nucleotide sequence ID" value="NZ_VUNS01000014.1"/>
</dbReference>
<reference evidence="3 4" key="1">
    <citation type="submission" date="2019-08" db="EMBL/GenBank/DDBJ databases">
        <title>In-depth cultivation of the pig gut microbiome towards novel bacterial diversity and tailored functional studies.</title>
        <authorList>
            <person name="Wylensek D."/>
            <person name="Hitch T.C.A."/>
            <person name="Clavel T."/>
        </authorList>
    </citation>
    <scope>NUCLEOTIDE SEQUENCE [LARGE SCALE GENOMIC DNA]</scope>
    <source>
        <strain evidence="3 4">BBE-744-WT-12</strain>
    </source>
</reference>
<evidence type="ECO:0000259" key="2">
    <source>
        <dbReference type="Pfam" id="PF13439"/>
    </source>
</evidence>
<protein>
    <submittedName>
        <fullName evidence="3">Glycosyltransferase family 4 protein</fullName>
    </submittedName>
</protein>
<dbReference type="Pfam" id="PF00534">
    <property type="entry name" value="Glycos_transf_1"/>
    <property type="match status" value="1"/>
</dbReference>
<dbReference type="Gene3D" id="3.40.50.2000">
    <property type="entry name" value="Glycogen Phosphorylase B"/>
    <property type="match status" value="2"/>
</dbReference>
<keyword evidence="4" id="KW-1185">Reference proteome</keyword>
<dbReference type="Proteomes" id="UP000435649">
    <property type="component" value="Unassembled WGS sequence"/>
</dbReference>
<proteinExistence type="predicted"/>
<gene>
    <name evidence="3" type="ORF">FYJ85_13190</name>
</gene>
<dbReference type="EMBL" id="VUNS01000014">
    <property type="protein sequence ID" value="MST97995.1"/>
    <property type="molecule type" value="Genomic_DNA"/>
</dbReference>
<dbReference type="Pfam" id="PF13439">
    <property type="entry name" value="Glyco_transf_4"/>
    <property type="match status" value="1"/>
</dbReference>
<feature type="domain" description="Glycosyl transferase family 1" evidence="1">
    <location>
        <begin position="213"/>
        <end position="382"/>
    </location>
</feature>
<dbReference type="CDD" id="cd03801">
    <property type="entry name" value="GT4_PimA-like"/>
    <property type="match status" value="1"/>
</dbReference>
<sequence length="412" mass="47345">MLKTAQILRRFAFDEWGGTENSLWNSVFGLRSHNIDSQILSTTAMAPVEFEERGGIEIRRFPYYYPYWPLSEEDKHRLDRRGGNPVSLPLYRYLQSTDFDLLHVHSSGRIAGMVRAAAKQRKIPYIVSFHRGYLQTPEKERREMERPLRHTFSCGRFIELVYGWRRNFISDADGIVCVGEGEADFLRERWPNKRILRLPNGVDYERFATPVKTNVRKAFDIPPYRTLLLCVSRIDDQKNQKLLVRFVSTLTEEGENVHALLIGPPSTDYYLKELTELAKELQVDDRVTIVPGLGADDERLIAAYQDSDVFIMPSRDETFGIVVLEAWSAGLPVLASAVGGLKQLVRDGENGLLFEPDNLGSLLNAYRTLSRYGLKDKLAANARREAETRYSYNTMSSRLAEFYRESIEERNA</sequence>
<dbReference type="SUPFAM" id="SSF53756">
    <property type="entry name" value="UDP-Glycosyltransferase/glycogen phosphorylase"/>
    <property type="match status" value="1"/>
</dbReference>
<evidence type="ECO:0000313" key="4">
    <source>
        <dbReference type="Proteomes" id="UP000435649"/>
    </source>
</evidence>